<feature type="compositionally biased region" description="Polar residues" evidence="4">
    <location>
        <begin position="938"/>
        <end position="964"/>
    </location>
</feature>
<dbReference type="EnsemblMetazoa" id="GBRI024498-RA">
    <property type="protein sequence ID" value="GBRI024498-PA"/>
    <property type="gene ID" value="GBRI024498"/>
</dbReference>
<dbReference type="GO" id="GO:0005802">
    <property type="term" value="C:trans-Golgi network"/>
    <property type="evidence" value="ECO:0007669"/>
    <property type="project" value="TreeGrafter"/>
</dbReference>
<dbReference type="InterPro" id="IPR058567">
    <property type="entry name" value="Ig_TRAPPC9_Trs120_3rd"/>
</dbReference>
<evidence type="ECO:0008006" key="12">
    <source>
        <dbReference type="Google" id="ProtNLM"/>
    </source>
</evidence>
<feature type="compositionally biased region" description="Basic and acidic residues" evidence="4">
    <location>
        <begin position="333"/>
        <end position="358"/>
    </location>
</feature>
<dbReference type="Proteomes" id="UP000091820">
    <property type="component" value="Unassembled WGS sequence"/>
</dbReference>
<evidence type="ECO:0000259" key="7">
    <source>
        <dbReference type="Pfam" id="PF26254"/>
    </source>
</evidence>
<keyword evidence="11" id="KW-1185">Reference proteome</keyword>
<reference evidence="10" key="2">
    <citation type="submission" date="2020-05" db="UniProtKB">
        <authorList>
            <consortium name="EnsemblMetazoa"/>
        </authorList>
    </citation>
    <scope>IDENTIFICATION</scope>
    <source>
        <strain evidence="10">IAEA</strain>
    </source>
</reference>
<feature type="domain" description="Trs120/TRAPPC9 TPR region" evidence="6">
    <location>
        <begin position="472"/>
        <end position="604"/>
    </location>
</feature>
<dbReference type="InterPro" id="IPR013935">
    <property type="entry name" value="Trs120_TRAPPC9"/>
</dbReference>
<comment type="subcellular location">
    <subcellularLocation>
        <location evidence="1">Golgi apparatus</location>
    </subcellularLocation>
</comment>
<feature type="domain" description="Trs120/TRAPPC9 third Ig-like" evidence="8">
    <location>
        <begin position="1039"/>
        <end position="1157"/>
    </location>
</feature>
<name>A0A1A9WM09_9MUSC</name>
<feature type="region of interest" description="Disordered" evidence="4">
    <location>
        <begin position="936"/>
        <end position="964"/>
    </location>
</feature>
<accession>A0A1A9WM09</accession>
<reference evidence="11" key="1">
    <citation type="submission" date="2014-03" db="EMBL/GenBank/DDBJ databases">
        <authorList>
            <person name="Aksoy S."/>
            <person name="Warren W."/>
            <person name="Wilson R.K."/>
        </authorList>
    </citation>
    <scope>NUCLEOTIDE SEQUENCE [LARGE SCALE GENOMIC DNA]</scope>
    <source>
        <strain evidence="11">IAEA</strain>
    </source>
</reference>
<evidence type="ECO:0000256" key="2">
    <source>
        <dbReference type="ARBA" id="ARBA00008459"/>
    </source>
</evidence>
<dbReference type="InterPro" id="IPR058564">
    <property type="entry name" value="TPR_TRAPPC9_Trs120"/>
</dbReference>
<evidence type="ECO:0000256" key="4">
    <source>
        <dbReference type="SAM" id="MobiDB-lite"/>
    </source>
</evidence>
<dbReference type="Pfam" id="PF26251">
    <property type="entry name" value="TPR_TRAPPC9-Trs120"/>
    <property type="match status" value="1"/>
</dbReference>
<organism evidence="10 11">
    <name type="scientific">Glossina brevipalpis</name>
    <dbReference type="NCBI Taxonomy" id="37001"/>
    <lineage>
        <taxon>Eukaryota</taxon>
        <taxon>Metazoa</taxon>
        <taxon>Ecdysozoa</taxon>
        <taxon>Arthropoda</taxon>
        <taxon>Hexapoda</taxon>
        <taxon>Insecta</taxon>
        <taxon>Pterygota</taxon>
        <taxon>Neoptera</taxon>
        <taxon>Endopterygota</taxon>
        <taxon>Diptera</taxon>
        <taxon>Brachycera</taxon>
        <taxon>Muscomorpha</taxon>
        <taxon>Hippoboscoidea</taxon>
        <taxon>Glossinidae</taxon>
        <taxon>Glossina</taxon>
    </lineage>
</organism>
<dbReference type="Pfam" id="PF26254">
    <property type="entry name" value="Ig_TRAPPC9-Trs120_1st"/>
    <property type="match status" value="1"/>
</dbReference>
<dbReference type="InterPro" id="IPR058568">
    <property type="entry name" value="Ig_TRAPPC9_Trs120_4th"/>
</dbReference>
<evidence type="ECO:0000259" key="6">
    <source>
        <dbReference type="Pfam" id="PF26251"/>
    </source>
</evidence>
<feature type="domain" description="Trs120/TRAPPC9 fourth Ig-like" evidence="9">
    <location>
        <begin position="1164"/>
        <end position="1326"/>
    </location>
</feature>
<feature type="compositionally biased region" description="Low complexity" evidence="4">
    <location>
        <begin position="366"/>
        <end position="397"/>
    </location>
</feature>
<dbReference type="STRING" id="37001.A0A1A9WM09"/>
<dbReference type="InterPro" id="IPR058563">
    <property type="entry name" value="Trs120_TRAPPC9_N"/>
</dbReference>
<dbReference type="VEuPathDB" id="VectorBase:GBRI024498"/>
<proteinExistence type="inferred from homology"/>
<evidence type="ECO:0000256" key="1">
    <source>
        <dbReference type="ARBA" id="ARBA00004555"/>
    </source>
</evidence>
<evidence type="ECO:0000259" key="5">
    <source>
        <dbReference type="Pfam" id="PF08626"/>
    </source>
</evidence>
<feature type="domain" description="Trs120/TRAPPC9 N-terminal" evidence="5">
    <location>
        <begin position="192"/>
        <end position="312"/>
    </location>
</feature>
<dbReference type="InterPro" id="IPR058565">
    <property type="entry name" value="Ig_TRAPPC9_Trs120_1st"/>
</dbReference>
<dbReference type="Pfam" id="PF08626">
    <property type="entry name" value="TRAPPC9-Trs120"/>
    <property type="match status" value="1"/>
</dbReference>
<evidence type="ECO:0000256" key="3">
    <source>
        <dbReference type="ARBA" id="ARBA00023034"/>
    </source>
</evidence>
<feature type="domain" description="Trs120/TRAPPC9 first Ig-like" evidence="7">
    <location>
        <begin position="648"/>
        <end position="755"/>
    </location>
</feature>
<comment type="similarity">
    <text evidence="2">Belongs to the NIBP family.</text>
</comment>
<feature type="region of interest" description="Disordered" evidence="4">
    <location>
        <begin position="323"/>
        <end position="402"/>
    </location>
</feature>
<sequence length="1330" mass="149305">MMNSENTMSRPDYEQTILHHSYLLVLLRGVGPSKPRTLQKAFDKVRAVNNVKITDSNGMTRDIWVRYIHDHPVENNDWGDFQTHRRLLGLITIGKFDTQIELNELCRQHESLKVRYSGTLYESRAIFFGPPLLEEPAAATSSTTIPNHNDLETIKENPCIETETSLPKRLQDEYTTPSNFKAQAFFYRENDIYDDLEAHISDFVNGLFWILESRRLERSREKPEKCNLLRAPFEKREVVGLDRDSRNSKKRATGRTLKNLADLSLQAGLIEDALSLYHNACETLKSIIDFLWEGAAEEGLCAASALLLYPHLRTEETLHRNASLQEGSPLKNTPEKWRSSDLTKRISTSDKHSHEHNDILSPPPHSASTSSVSSILTNSTLSQTSSSSSSTSTSTISATHQRGQYSELPGNILKAEEIPIYFHKAIINYSKYGYAAVVEIEASFKAARVSIEQNRPLDVAMVLQNILNINHSLTEKELIRMFEMMTALYQQIGYMRKAAFFQRLAALKHVHQNATQSDFSHTYRLMLSSFPGYMLSLDPLEVLENNSGWPSIQIDLLQSLITAARNLGQSTLATRHMTFLLQTQWHNMKPKEQSEMAMQLKHLSSQCEGSPVPLVLENGTVIPPANLTDIPFCLDFSVKDLPAHLRPQRLKIDKTESGPFLFTPLQFNSIDRRDKNKDKNKIAFCWVQNNLSEVIVRLRNPLPFEITVNDMRLLTNGTVFKSLSQTITLQPNAPTNITLHGTPLEVGQLDIQGYSTHTLGVKSNCRLKHMKDRKFPLNYLVNVIPALPCISVKTSLPQTATFSNLANKDLVITSASLTLYNGESSFCVITVTNESLVPIEHLELNITSNVEQEIQRKIFVISEADIQSKLPIAAQCSIDFKVIIFAEADFICPGIINQQAATSMHSTGTLNNPAYSYDSSAFLTVASGHASLPLRGGSPNNFQQTQTQNKRNDTGYSSFRSTPSNAHQSAAALNLSPLGIGLPAVNSSKPVEAQLRLKYSGGDALLEGYCRQCAISFNLEFLSSAQVTSWDVLPAEIPSQFYLVLDITNLTAQEMSLNYTNYKNILIEAKESCRVPIPVDRCSLEQVYAVREAEIAENLEKELCFRSQTVSFNDSVSRLCSKHIAERVKINWLLTGTNIRGIASLKGIVLTQAMIDLCTVSPLQWSILFKNQPMQPQSEIVCVAGQSSILSIDVCNQSLQPLRNLTLTIKFYQDYLNGIENYSLETRVAVSGPNRIHIPILQKDQKVHHECSVLFFTPGRFKASIQCHAKPQPIYNQALSRSCPVPQQISSDLQINLNNVNNAATQSYHEQQEHIWKFIPPIEVTVVDHQ</sequence>
<keyword evidence="3" id="KW-0333">Golgi apparatus</keyword>
<evidence type="ECO:0000259" key="9">
    <source>
        <dbReference type="Pfam" id="PF26283"/>
    </source>
</evidence>
<dbReference type="PANTHER" id="PTHR21512">
    <property type="entry name" value="TRAFFICKING PROTEIN PARTICLE COMPLEX SUBUNIT 9"/>
    <property type="match status" value="1"/>
</dbReference>
<evidence type="ECO:0000313" key="10">
    <source>
        <dbReference type="EnsemblMetazoa" id="GBRI024498-PA"/>
    </source>
</evidence>
<dbReference type="PANTHER" id="PTHR21512:SF5">
    <property type="entry name" value="TRAFFICKING PROTEIN PARTICLE COMPLEX SUBUNIT 9"/>
    <property type="match status" value="1"/>
</dbReference>
<evidence type="ECO:0000313" key="11">
    <source>
        <dbReference type="Proteomes" id="UP000091820"/>
    </source>
</evidence>
<dbReference type="Pfam" id="PF26282">
    <property type="entry name" value="Ig_TRAPPC9-Trs120_3rd"/>
    <property type="match status" value="1"/>
</dbReference>
<protein>
    <recommendedName>
        <fullName evidence="12">Protein brunelleschi</fullName>
    </recommendedName>
</protein>
<evidence type="ECO:0000259" key="8">
    <source>
        <dbReference type="Pfam" id="PF26282"/>
    </source>
</evidence>
<dbReference type="Pfam" id="PF26283">
    <property type="entry name" value="Ig_TRAPPC9-Trs120_4th"/>
    <property type="match status" value="1"/>
</dbReference>